<name>D8LJ28_ECTSI</name>
<dbReference type="InParanoid" id="D8LJ28"/>
<keyword evidence="1" id="KW-0732">Signal</keyword>
<sequence length="121" mass="12281">MTSSSSCTNKTAGGAALRLATAALAALATGTNAAMYEVSPDGSPMTLTAALEVAGAGDIISLADGIYREPIVTMNAGVEGNPLVITGGRGAIINYFSGDRSLMWSQKVVDIRHSYVTLEGG</sequence>
<accession>D8LJ28</accession>
<dbReference type="EMBL" id="FN648420">
    <property type="protein sequence ID" value="CBN76912.1"/>
    <property type="molecule type" value="Genomic_DNA"/>
</dbReference>
<dbReference type="InterPro" id="IPR011050">
    <property type="entry name" value="Pectin_lyase_fold/virulence"/>
</dbReference>
<gene>
    <name evidence="2" type="ORF">Esi_0024_0019</name>
</gene>
<evidence type="ECO:0000313" key="2">
    <source>
        <dbReference type="EMBL" id="CBN76912.1"/>
    </source>
</evidence>
<dbReference type="SUPFAM" id="SSF51126">
    <property type="entry name" value="Pectin lyase-like"/>
    <property type="match status" value="1"/>
</dbReference>
<dbReference type="AlphaFoldDB" id="D8LJ28"/>
<proteinExistence type="predicted"/>
<evidence type="ECO:0000256" key="1">
    <source>
        <dbReference type="SAM" id="SignalP"/>
    </source>
</evidence>
<reference evidence="2 3" key="1">
    <citation type="journal article" date="2010" name="Nature">
        <title>The Ectocarpus genome and the independent evolution of multicellularity in brown algae.</title>
        <authorList>
            <person name="Cock J.M."/>
            <person name="Sterck L."/>
            <person name="Rouze P."/>
            <person name="Scornet D."/>
            <person name="Allen A.E."/>
            <person name="Amoutzias G."/>
            <person name="Anthouard V."/>
            <person name="Artiguenave F."/>
            <person name="Aury J.M."/>
            <person name="Badger J.H."/>
            <person name="Beszteri B."/>
            <person name="Billiau K."/>
            <person name="Bonnet E."/>
            <person name="Bothwell J.H."/>
            <person name="Bowler C."/>
            <person name="Boyen C."/>
            <person name="Brownlee C."/>
            <person name="Carrano C.J."/>
            <person name="Charrier B."/>
            <person name="Cho G.Y."/>
            <person name="Coelho S.M."/>
            <person name="Collen J."/>
            <person name="Corre E."/>
            <person name="Da Silva C."/>
            <person name="Delage L."/>
            <person name="Delaroque N."/>
            <person name="Dittami S.M."/>
            <person name="Doulbeau S."/>
            <person name="Elias M."/>
            <person name="Farnham G."/>
            <person name="Gachon C.M."/>
            <person name="Gschloessl B."/>
            <person name="Heesch S."/>
            <person name="Jabbari K."/>
            <person name="Jubin C."/>
            <person name="Kawai H."/>
            <person name="Kimura K."/>
            <person name="Kloareg B."/>
            <person name="Kupper F.C."/>
            <person name="Lang D."/>
            <person name="Le Bail A."/>
            <person name="Leblanc C."/>
            <person name="Lerouge P."/>
            <person name="Lohr M."/>
            <person name="Lopez P.J."/>
            <person name="Martens C."/>
            <person name="Maumus F."/>
            <person name="Michel G."/>
            <person name="Miranda-Saavedra D."/>
            <person name="Morales J."/>
            <person name="Moreau H."/>
            <person name="Motomura T."/>
            <person name="Nagasato C."/>
            <person name="Napoli C.A."/>
            <person name="Nelson D.R."/>
            <person name="Nyvall-Collen P."/>
            <person name="Peters A.F."/>
            <person name="Pommier C."/>
            <person name="Potin P."/>
            <person name="Poulain J."/>
            <person name="Quesneville H."/>
            <person name="Read B."/>
            <person name="Rensing S.A."/>
            <person name="Ritter A."/>
            <person name="Rousvoal S."/>
            <person name="Samanta M."/>
            <person name="Samson G."/>
            <person name="Schroeder D.C."/>
            <person name="Segurens B."/>
            <person name="Strittmatter M."/>
            <person name="Tonon T."/>
            <person name="Tregear J.W."/>
            <person name="Valentin K."/>
            <person name="von Dassow P."/>
            <person name="Yamagishi T."/>
            <person name="Van de Peer Y."/>
            <person name="Wincker P."/>
        </authorList>
    </citation>
    <scope>NUCLEOTIDE SEQUENCE [LARGE SCALE GENOMIC DNA]</scope>
    <source>
        <strain evidence="3">Ec32 / CCAP1310/4</strain>
    </source>
</reference>
<evidence type="ECO:0000313" key="3">
    <source>
        <dbReference type="Proteomes" id="UP000002630"/>
    </source>
</evidence>
<feature type="signal peptide" evidence="1">
    <location>
        <begin position="1"/>
        <end position="33"/>
    </location>
</feature>
<keyword evidence="3" id="KW-1185">Reference proteome</keyword>
<protein>
    <submittedName>
        <fullName evidence="2">EsV-1-164</fullName>
    </submittedName>
</protein>
<dbReference type="Proteomes" id="UP000002630">
    <property type="component" value="Linkage Group LG15"/>
</dbReference>
<dbReference type="EMBL" id="FN649740">
    <property type="protein sequence ID" value="CBN76912.1"/>
    <property type="molecule type" value="Genomic_DNA"/>
</dbReference>
<dbReference type="Gene3D" id="2.160.20.10">
    <property type="entry name" value="Single-stranded right-handed beta-helix, Pectin lyase-like"/>
    <property type="match status" value="1"/>
</dbReference>
<organism evidence="2 3">
    <name type="scientific">Ectocarpus siliculosus</name>
    <name type="common">Brown alga</name>
    <name type="synonym">Conferva siliculosa</name>
    <dbReference type="NCBI Taxonomy" id="2880"/>
    <lineage>
        <taxon>Eukaryota</taxon>
        <taxon>Sar</taxon>
        <taxon>Stramenopiles</taxon>
        <taxon>Ochrophyta</taxon>
        <taxon>PX clade</taxon>
        <taxon>Phaeophyceae</taxon>
        <taxon>Ectocarpales</taxon>
        <taxon>Ectocarpaceae</taxon>
        <taxon>Ectocarpus</taxon>
    </lineage>
</organism>
<feature type="chain" id="PRO_5003117193" evidence="1">
    <location>
        <begin position="34"/>
        <end position="121"/>
    </location>
</feature>
<dbReference type="InterPro" id="IPR012334">
    <property type="entry name" value="Pectin_lyas_fold"/>
</dbReference>